<dbReference type="InParanoid" id="E8R448"/>
<sequence>MRSLVRVLPGLALTLMMVGTAISARAQDEPTPEDSTRAMVQQPSFARDVAPILVNVCQRCHNPRSTTYRTHGFDMTTFESFLKGGNAGSPVTPRNAAESLMVHHIKGENGFAKMPPGGQNNLGPQAIERIERWINAGALLDEGRSPREEIQKFAASAESLEREALGKLSAEERDKVFLTRALELYRKSGLKDAPQTAVSTHFVAVGPLPQARLQHLTKEMEKVLVELTRFLGRPVGAPLIEAQDKVVVLVFTEKTPFSEFVQSDQNRRLERTSASVHKFTAASSYVAVVDPLKGSDEPDSDRDALAAKKKRGSTRNRAADSPAGPERTLVGLATQDLVEGLVGKVGKSPRFLAMGLGCSFAQRVEPASPYYNTLRRDAFNQLRIGWATKANETLGDQGDPQDLRAMGFSLVEWLSTAPPTRPRFPLFAQVLIADGGNKLDEALERIYYTKSREQFIGMWGQWVGTAYRGLVGGR</sequence>
<dbReference type="KEGG" id="ipa:Isop_1047"/>
<dbReference type="InterPro" id="IPR011429">
    <property type="entry name" value="Cyt_c_Planctomycete-type"/>
</dbReference>
<proteinExistence type="predicted"/>
<evidence type="ECO:0000313" key="4">
    <source>
        <dbReference type="EMBL" id="ADV61635.1"/>
    </source>
</evidence>
<evidence type="ECO:0000259" key="3">
    <source>
        <dbReference type="Pfam" id="PF07635"/>
    </source>
</evidence>
<dbReference type="STRING" id="575540.Isop_1047"/>
<feature type="signal peptide" evidence="2">
    <location>
        <begin position="1"/>
        <end position="26"/>
    </location>
</feature>
<gene>
    <name evidence="4" type="ordered locus">Isop_1047</name>
</gene>
<feature type="domain" description="Cytochrome C Planctomycete-type" evidence="3">
    <location>
        <begin position="57"/>
        <end position="116"/>
    </location>
</feature>
<dbReference type="Proteomes" id="UP000008631">
    <property type="component" value="Chromosome"/>
</dbReference>
<keyword evidence="2" id="KW-0732">Signal</keyword>
<dbReference type="PANTHER" id="PTHR35889:SF3">
    <property type="entry name" value="F-BOX DOMAIN-CONTAINING PROTEIN"/>
    <property type="match status" value="1"/>
</dbReference>
<organism evidence="4 5">
    <name type="scientific">Isosphaera pallida (strain ATCC 43644 / DSM 9630 / IS1B)</name>
    <dbReference type="NCBI Taxonomy" id="575540"/>
    <lineage>
        <taxon>Bacteria</taxon>
        <taxon>Pseudomonadati</taxon>
        <taxon>Planctomycetota</taxon>
        <taxon>Planctomycetia</taxon>
        <taxon>Isosphaerales</taxon>
        <taxon>Isosphaeraceae</taxon>
        <taxon>Isosphaera</taxon>
    </lineage>
</organism>
<dbReference type="Pfam" id="PF07635">
    <property type="entry name" value="PSCyt1"/>
    <property type="match status" value="1"/>
</dbReference>
<dbReference type="RefSeq" id="WP_013563924.1">
    <property type="nucleotide sequence ID" value="NC_014962.1"/>
</dbReference>
<keyword evidence="5" id="KW-1185">Reference proteome</keyword>
<dbReference type="eggNOG" id="COG2010">
    <property type="taxonomic scope" value="Bacteria"/>
</dbReference>
<dbReference type="HOGENOM" id="CLU_575915_0_0_0"/>
<feature type="chain" id="PRO_5003229443" description="Cytochrome C Planctomycete-type domain-containing protein" evidence="2">
    <location>
        <begin position="27"/>
        <end position="474"/>
    </location>
</feature>
<evidence type="ECO:0000256" key="2">
    <source>
        <dbReference type="SAM" id="SignalP"/>
    </source>
</evidence>
<accession>E8R448</accession>
<feature type="compositionally biased region" description="Basic and acidic residues" evidence="1">
    <location>
        <begin position="293"/>
        <end position="306"/>
    </location>
</feature>
<dbReference type="EMBL" id="CP002353">
    <property type="protein sequence ID" value="ADV61635.1"/>
    <property type="molecule type" value="Genomic_DNA"/>
</dbReference>
<evidence type="ECO:0000256" key="1">
    <source>
        <dbReference type="SAM" id="MobiDB-lite"/>
    </source>
</evidence>
<name>E8R448_ISOPI</name>
<reference key="1">
    <citation type="submission" date="2010-11" db="EMBL/GenBank/DDBJ databases">
        <title>The complete sequence of chromosome of Isophaera pallida ATCC 43644.</title>
        <authorList>
            <consortium name="US DOE Joint Genome Institute (JGI-PGF)"/>
            <person name="Lucas S."/>
            <person name="Copeland A."/>
            <person name="Lapidus A."/>
            <person name="Bruce D."/>
            <person name="Goodwin L."/>
            <person name="Pitluck S."/>
            <person name="Kyrpides N."/>
            <person name="Mavromatis K."/>
            <person name="Pagani I."/>
            <person name="Ivanova N."/>
            <person name="Saunders E."/>
            <person name="Brettin T."/>
            <person name="Detter J.C."/>
            <person name="Han C."/>
            <person name="Tapia R."/>
            <person name="Land M."/>
            <person name="Hauser L."/>
            <person name="Markowitz V."/>
            <person name="Cheng J.-F."/>
            <person name="Hugenholtz P."/>
            <person name="Woyke T."/>
            <person name="Wu D."/>
            <person name="Eisen J.A."/>
        </authorList>
    </citation>
    <scope>NUCLEOTIDE SEQUENCE</scope>
    <source>
        <strain>ATCC 43644</strain>
    </source>
</reference>
<protein>
    <recommendedName>
        <fullName evidence="3">Cytochrome C Planctomycete-type domain-containing protein</fullName>
    </recommendedName>
</protein>
<dbReference type="PANTHER" id="PTHR35889">
    <property type="entry name" value="CYCLOINULO-OLIGOSACCHARIDE FRUCTANOTRANSFERASE-RELATED"/>
    <property type="match status" value="1"/>
</dbReference>
<dbReference type="AlphaFoldDB" id="E8R448"/>
<reference evidence="4 5" key="2">
    <citation type="journal article" date="2011" name="Stand. Genomic Sci.">
        <title>Complete genome sequence of Isosphaera pallida type strain (IS1B).</title>
        <authorList>
            <consortium name="US DOE Joint Genome Institute (JGI-PGF)"/>
            <person name="Goker M."/>
            <person name="Cleland D."/>
            <person name="Saunders E."/>
            <person name="Lapidus A."/>
            <person name="Nolan M."/>
            <person name="Lucas S."/>
            <person name="Hammon N."/>
            <person name="Deshpande S."/>
            <person name="Cheng J.F."/>
            <person name="Tapia R."/>
            <person name="Han C."/>
            <person name="Goodwin L."/>
            <person name="Pitluck S."/>
            <person name="Liolios K."/>
            <person name="Pagani I."/>
            <person name="Ivanova N."/>
            <person name="Mavromatis K."/>
            <person name="Pati A."/>
            <person name="Chen A."/>
            <person name="Palaniappan K."/>
            <person name="Land M."/>
            <person name="Hauser L."/>
            <person name="Chang Y.J."/>
            <person name="Jeffries C.D."/>
            <person name="Detter J.C."/>
            <person name="Beck B."/>
            <person name="Woyke T."/>
            <person name="Bristow J."/>
            <person name="Eisen J.A."/>
            <person name="Markowitz V."/>
            <person name="Hugenholtz P."/>
            <person name="Kyrpides N.C."/>
            <person name="Klenk H.P."/>
        </authorList>
    </citation>
    <scope>NUCLEOTIDE SEQUENCE [LARGE SCALE GENOMIC DNA]</scope>
    <source>
        <strain evidence="5">ATCC 43644 / DSM 9630 / IS1B</strain>
    </source>
</reference>
<evidence type="ECO:0000313" key="5">
    <source>
        <dbReference type="Proteomes" id="UP000008631"/>
    </source>
</evidence>
<feature type="region of interest" description="Disordered" evidence="1">
    <location>
        <begin position="292"/>
        <end position="326"/>
    </location>
</feature>